<dbReference type="SUPFAM" id="SSF63829">
    <property type="entry name" value="Calcium-dependent phosphotriesterase"/>
    <property type="match status" value="3"/>
</dbReference>
<dbReference type="Pfam" id="PF00072">
    <property type="entry name" value="Response_reg"/>
    <property type="match status" value="1"/>
</dbReference>
<feature type="signal peptide" evidence="9">
    <location>
        <begin position="1"/>
        <end position="19"/>
    </location>
</feature>
<comment type="caution">
    <text evidence="13">The sequence shown here is derived from an EMBL/GenBank/DDBJ whole genome shotgun (WGS) entry which is preliminary data.</text>
</comment>
<evidence type="ECO:0000256" key="8">
    <source>
        <dbReference type="SAM" id="Phobius"/>
    </source>
</evidence>
<evidence type="ECO:0000256" key="4">
    <source>
        <dbReference type="ARBA" id="ARBA00023015"/>
    </source>
</evidence>
<evidence type="ECO:0000256" key="5">
    <source>
        <dbReference type="ARBA" id="ARBA00023125"/>
    </source>
</evidence>
<evidence type="ECO:0000256" key="6">
    <source>
        <dbReference type="ARBA" id="ARBA00023163"/>
    </source>
</evidence>
<keyword evidence="8" id="KW-0472">Membrane</keyword>
<dbReference type="SMART" id="SM00342">
    <property type="entry name" value="HTH_ARAC"/>
    <property type="match status" value="1"/>
</dbReference>
<dbReference type="InterPro" id="IPR011110">
    <property type="entry name" value="Reg_prop"/>
</dbReference>
<reference evidence="14" key="1">
    <citation type="journal article" date="2019" name="Int. J. Syst. Evol. Microbiol.">
        <title>The Global Catalogue of Microorganisms (GCM) 10K type strain sequencing project: providing services to taxonomists for standard genome sequencing and annotation.</title>
        <authorList>
            <consortium name="The Broad Institute Genomics Platform"/>
            <consortium name="The Broad Institute Genome Sequencing Center for Infectious Disease"/>
            <person name="Wu L."/>
            <person name="Ma J."/>
        </authorList>
    </citation>
    <scope>NUCLEOTIDE SEQUENCE [LARGE SCALE GENOMIC DNA]</scope>
    <source>
        <strain evidence="14">JCM 18285</strain>
    </source>
</reference>
<dbReference type="InterPro" id="IPR018062">
    <property type="entry name" value="HTH_AraC-typ_CS"/>
</dbReference>
<dbReference type="CDD" id="cd00082">
    <property type="entry name" value="HisKA"/>
    <property type="match status" value="1"/>
</dbReference>
<evidence type="ECO:0000259" key="12">
    <source>
        <dbReference type="PROSITE" id="PS50110"/>
    </source>
</evidence>
<dbReference type="Gene3D" id="3.30.565.10">
    <property type="entry name" value="Histidine kinase-like ATPase, C-terminal domain"/>
    <property type="match status" value="1"/>
</dbReference>
<feature type="modified residue" description="4-aspartylphosphate" evidence="7">
    <location>
        <position position="1147"/>
    </location>
</feature>
<dbReference type="InterPro" id="IPR011123">
    <property type="entry name" value="Y_Y_Y"/>
</dbReference>
<dbReference type="InterPro" id="IPR001789">
    <property type="entry name" value="Sig_transdc_resp-reg_receiver"/>
</dbReference>
<evidence type="ECO:0000313" key="13">
    <source>
        <dbReference type="EMBL" id="GAA4951950.1"/>
    </source>
</evidence>
<keyword evidence="8" id="KW-1133">Transmembrane helix</keyword>
<dbReference type="InterPro" id="IPR036890">
    <property type="entry name" value="HATPase_C_sf"/>
</dbReference>
<gene>
    <name evidence="13" type="ORF">GCM10023314_26760</name>
</gene>
<dbReference type="PROSITE" id="PS50110">
    <property type="entry name" value="RESPONSE_REGULATORY"/>
    <property type="match status" value="1"/>
</dbReference>
<dbReference type="PRINTS" id="PR00344">
    <property type="entry name" value="BCTRLSENSOR"/>
</dbReference>
<dbReference type="Pfam" id="PF00512">
    <property type="entry name" value="HisKA"/>
    <property type="match status" value="1"/>
</dbReference>
<proteinExistence type="predicted"/>
<dbReference type="InterPro" id="IPR004358">
    <property type="entry name" value="Sig_transdc_His_kin-like_C"/>
</dbReference>
<dbReference type="InterPro" id="IPR003594">
    <property type="entry name" value="HATPase_dom"/>
</dbReference>
<dbReference type="InterPro" id="IPR005467">
    <property type="entry name" value="His_kinase_dom"/>
</dbReference>
<keyword evidence="9" id="KW-0732">Signal</keyword>
<dbReference type="SUPFAM" id="SSF52172">
    <property type="entry name" value="CheY-like"/>
    <property type="match status" value="1"/>
</dbReference>
<evidence type="ECO:0000256" key="9">
    <source>
        <dbReference type="SAM" id="SignalP"/>
    </source>
</evidence>
<accession>A0ABP9GUI4</accession>
<protein>
    <recommendedName>
        <fullName evidence="2">histidine kinase</fullName>
        <ecNumber evidence="2">2.7.13.3</ecNumber>
    </recommendedName>
</protein>
<dbReference type="Pfam" id="PF07495">
    <property type="entry name" value="Y_Y_Y"/>
    <property type="match status" value="1"/>
</dbReference>
<keyword evidence="14" id="KW-1185">Reference proteome</keyword>
<dbReference type="InterPro" id="IPR009057">
    <property type="entry name" value="Homeodomain-like_sf"/>
</dbReference>
<dbReference type="SUPFAM" id="SSF46689">
    <property type="entry name" value="Homeodomain-like"/>
    <property type="match status" value="1"/>
</dbReference>
<dbReference type="Pfam" id="PF12833">
    <property type="entry name" value="HTH_18"/>
    <property type="match status" value="1"/>
</dbReference>
<dbReference type="Gene3D" id="1.10.10.60">
    <property type="entry name" value="Homeodomain-like"/>
    <property type="match status" value="1"/>
</dbReference>
<evidence type="ECO:0000313" key="14">
    <source>
        <dbReference type="Proteomes" id="UP001501302"/>
    </source>
</evidence>
<dbReference type="SMART" id="SM00448">
    <property type="entry name" value="REC"/>
    <property type="match status" value="1"/>
</dbReference>
<keyword evidence="8" id="KW-0812">Transmembrane</keyword>
<dbReference type="Gene3D" id="2.130.10.10">
    <property type="entry name" value="YVTN repeat-like/Quinoprotein amine dehydrogenase"/>
    <property type="match status" value="3"/>
</dbReference>
<dbReference type="Gene3D" id="3.40.50.2300">
    <property type="match status" value="1"/>
</dbReference>
<feature type="transmembrane region" description="Helical" evidence="8">
    <location>
        <begin position="777"/>
        <end position="798"/>
    </location>
</feature>
<evidence type="ECO:0000256" key="1">
    <source>
        <dbReference type="ARBA" id="ARBA00000085"/>
    </source>
</evidence>
<name>A0ABP9GUI4_9FLAO</name>
<dbReference type="SUPFAM" id="SSF47384">
    <property type="entry name" value="Homodimeric domain of signal transducing histidine kinase"/>
    <property type="match status" value="1"/>
</dbReference>
<feature type="domain" description="Histidine kinase" evidence="11">
    <location>
        <begin position="831"/>
        <end position="1052"/>
    </location>
</feature>
<keyword evidence="4" id="KW-0805">Transcription regulation</keyword>
<dbReference type="PANTHER" id="PTHR43547">
    <property type="entry name" value="TWO-COMPONENT HISTIDINE KINASE"/>
    <property type="match status" value="1"/>
</dbReference>
<evidence type="ECO:0000256" key="7">
    <source>
        <dbReference type="PROSITE-ProRule" id="PRU00169"/>
    </source>
</evidence>
<dbReference type="Gene3D" id="2.60.40.10">
    <property type="entry name" value="Immunoglobulins"/>
    <property type="match status" value="1"/>
</dbReference>
<dbReference type="InterPro" id="IPR003661">
    <property type="entry name" value="HisK_dim/P_dom"/>
</dbReference>
<dbReference type="PANTHER" id="PTHR43547:SF2">
    <property type="entry name" value="HYBRID SIGNAL TRANSDUCTION HISTIDINE KINASE C"/>
    <property type="match status" value="1"/>
</dbReference>
<comment type="catalytic activity">
    <reaction evidence="1">
        <text>ATP + protein L-histidine = ADP + protein N-phospho-L-histidine.</text>
        <dbReference type="EC" id="2.7.13.3"/>
    </reaction>
</comment>
<dbReference type="InterPro" id="IPR015943">
    <property type="entry name" value="WD40/YVTN_repeat-like_dom_sf"/>
</dbReference>
<dbReference type="SMART" id="SM00387">
    <property type="entry name" value="HATPase_c"/>
    <property type="match status" value="1"/>
</dbReference>
<dbReference type="InterPro" id="IPR018060">
    <property type="entry name" value="HTH_AraC"/>
</dbReference>
<organism evidence="13 14">
    <name type="scientific">Algibacter agarivorans</name>
    <dbReference type="NCBI Taxonomy" id="1109741"/>
    <lineage>
        <taxon>Bacteria</taxon>
        <taxon>Pseudomonadati</taxon>
        <taxon>Bacteroidota</taxon>
        <taxon>Flavobacteriia</taxon>
        <taxon>Flavobacteriales</taxon>
        <taxon>Flavobacteriaceae</taxon>
        <taxon>Algibacter</taxon>
    </lineage>
</organism>
<dbReference type="Pfam" id="PF02518">
    <property type="entry name" value="HATPase_c"/>
    <property type="match status" value="1"/>
</dbReference>
<dbReference type="Proteomes" id="UP001501302">
    <property type="component" value="Unassembled WGS sequence"/>
</dbReference>
<dbReference type="Pfam" id="PF07494">
    <property type="entry name" value="Reg_prop"/>
    <property type="match status" value="5"/>
</dbReference>
<dbReference type="PROSITE" id="PS50109">
    <property type="entry name" value="HIS_KIN"/>
    <property type="match status" value="1"/>
</dbReference>
<dbReference type="SMART" id="SM00388">
    <property type="entry name" value="HisKA"/>
    <property type="match status" value="1"/>
</dbReference>
<keyword evidence="6" id="KW-0804">Transcription</keyword>
<dbReference type="PROSITE" id="PS00041">
    <property type="entry name" value="HTH_ARAC_FAMILY_1"/>
    <property type="match status" value="1"/>
</dbReference>
<feature type="chain" id="PRO_5047477396" description="histidine kinase" evidence="9">
    <location>
        <begin position="20"/>
        <end position="1349"/>
    </location>
</feature>
<dbReference type="InterPro" id="IPR013783">
    <property type="entry name" value="Ig-like_fold"/>
</dbReference>
<dbReference type="EC" id="2.7.13.3" evidence="2"/>
<dbReference type="InterPro" id="IPR011006">
    <property type="entry name" value="CheY-like_superfamily"/>
</dbReference>
<dbReference type="InterPro" id="IPR036097">
    <property type="entry name" value="HisK_dim/P_sf"/>
</dbReference>
<keyword evidence="5" id="KW-0238">DNA-binding</keyword>
<keyword evidence="3 7" id="KW-0597">Phosphoprotein</keyword>
<evidence type="ECO:0000256" key="3">
    <source>
        <dbReference type="ARBA" id="ARBA00022553"/>
    </source>
</evidence>
<feature type="domain" description="HTH araC/xylS-type" evidence="10">
    <location>
        <begin position="1246"/>
        <end position="1345"/>
    </location>
</feature>
<dbReference type="EMBL" id="BAABJJ010000038">
    <property type="protein sequence ID" value="GAA4951950.1"/>
    <property type="molecule type" value="Genomic_DNA"/>
</dbReference>
<dbReference type="PROSITE" id="PS01124">
    <property type="entry name" value="HTH_ARAC_FAMILY_2"/>
    <property type="match status" value="1"/>
</dbReference>
<dbReference type="RefSeq" id="WP_345192813.1">
    <property type="nucleotide sequence ID" value="NZ_BAABJJ010000038.1"/>
</dbReference>
<evidence type="ECO:0000259" key="11">
    <source>
        <dbReference type="PROSITE" id="PS50109"/>
    </source>
</evidence>
<dbReference type="SUPFAM" id="SSF55874">
    <property type="entry name" value="ATPase domain of HSP90 chaperone/DNA topoisomerase II/histidine kinase"/>
    <property type="match status" value="1"/>
</dbReference>
<evidence type="ECO:0000259" key="10">
    <source>
        <dbReference type="PROSITE" id="PS01124"/>
    </source>
</evidence>
<dbReference type="Gene3D" id="1.10.287.130">
    <property type="match status" value="1"/>
</dbReference>
<feature type="domain" description="Response regulatory" evidence="12">
    <location>
        <begin position="1099"/>
        <end position="1214"/>
    </location>
</feature>
<evidence type="ECO:0000256" key="2">
    <source>
        <dbReference type="ARBA" id="ARBA00012438"/>
    </source>
</evidence>
<sequence length="1349" mass="153321">MFRRLTLLFVFCFVFLGFSQTKTYQFAHLSTAEGLSQSSAIAIHQDNLGQIWIGTRDGLNKYDGNKFTVYRTEVDNPASISNNDILAIQQDKDGFIWVGTYNGLNKYNPKTNIFKRYFHNQEKTSLSNNTVLTIKQLSNGTIWIGTSNGLSVYDKSTDSFKNFLKNDYVLSILETQNASIFIGTTTGVRTLRDRENDNFQFKTSIGSEALHVQDLVENPKGDLLLATKDMSVLEYNPKTEKISPYFSAEALNGNNKNVRQLLFDDNNQLWLGTYNGLQIANKSRDITLLTNNIADSKSLSKNSIKSLFKDEKGSVWIGTYYGGVNIWDQSNVNFVSITQNPDKTGLSYNVVSSIENYKDAIFFGTEGGGITVLDKRDNAYQYINKGNTPQLSDNNIKSLMLSKNDKLWIGTFNSGITVYNPKSLSFDTSMLSENLKDYLNNVGVYAIKQDQEQNMWLGTFGKGLVKYNVNTKAVQIFGFNEDGYNSLSSNLVRALEIDAEQNVWVGAEKGLNKIDINGKVTNYFYDFALQYGDDVLTVFEDSNKQIWVGTKAKGLFVFQDSDFKSIKLSVDNKMISAVRSILEDASKNLWISTNQGLVKFNIKTKNTTFFNQKEGLISNEFNDNASLKTGTAEFYFGSPAGVTYFDSEKLTTNRYAPQVIITDFKIKNKSVVLSDEDAVLEKTIPFTESLKLSYDQGNFSVSFAMPNFINSNNNHYQYRLKGLEKEWVLTTGSTASYTIQNPGDYIFEVKGANSDNVWNTNATQLKIQLNPAPWRSWWAFLLYGLVILTALYFLMTILKSKTKLRHELELEHIETERTKEVNKAKLEFFTNISHEFRTPLALILGPLHQILEGYKGSSGMYKKLLVVESSANHLLKLINRLMDFRKLENNLFKLEAAEGNIVKFLKEIYLSFSEFAKDGDYDYGFHTTDEEILVYYDRYKLERVFYNLISNAFRYTPKNGKIAIRVTQENGKIIIRVEDSGVGVAEEYQDKIFERFFEVAVNNKPDNNYNKGTGIGLSIAKNIVNLHKGEISVSKNDNAQGSVFSVILPLGHEHLTEDEIIKDFKFSDDVSQYVTQLEEPFVILEDDIAAEIPAEEKLTILLVEDNKPLRKFMRGLLKDDYNILEAENGKVAFKIAKKEAPDLIVSDVVMPVMAGTELCSVLKQDLQTSHIPIVLLTSRSSLVYKLEGLESGADDYISKPFNVKEFKFRIKNLLDASFRLKEKFSSNDPLQPNEVIISSYDEKLYKNALQIVEDNIGNEEFDIPYFCSELGVSRTMLFTKTKAWSNFTPNGFIQHFRMRRAAQLLEQGKINISEVSNKVGFKNPKYFSKCFQKKFGETPTQYANKFFDY</sequence>